<dbReference type="Proteomes" id="UP001381693">
    <property type="component" value="Unassembled WGS sequence"/>
</dbReference>
<reference evidence="2 3" key="1">
    <citation type="submission" date="2023-11" db="EMBL/GenBank/DDBJ databases">
        <title>Halocaridina rubra genome assembly.</title>
        <authorList>
            <person name="Smith C."/>
        </authorList>
    </citation>
    <scope>NUCLEOTIDE SEQUENCE [LARGE SCALE GENOMIC DNA]</scope>
    <source>
        <strain evidence="2">EP-1</strain>
        <tissue evidence="2">Whole</tissue>
    </source>
</reference>
<dbReference type="Pfam" id="PF01222">
    <property type="entry name" value="ERG4_ERG24"/>
    <property type="match status" value="1"/>
</dbReference>
<feature type="transmembrane region" description="Helical" evidence="1">
    <location>
        <begin position="48"/>
        <end position="66"/>
    </location>
</feature>
<name>A0AAN8ZT24_HALRR</name>
<dbReference type="Gene3D" id="1.20.120.1630">
    <property type="match status" value="1"/>
</dbReference>
<accession>A0AAN8ZT24</accession>
<dbReference type="GO" id="GO:0016628">
    <property type="term" value="F:oxidoreductase activity, acting on the CH-CH group of donors, NAD or NADP as acceptor"/>
    <property type="evidence" value="ECO:0007669"/>
    <property type="project" value="InterPro"/>
</dbReference>
<keyword evidence="3" id="KW-1185">Reference proteome</keyword>
<evidence type="ECO:0000313" key="3">
    <source>
        <dbReference type="Proteomes" id="UP001381693"/>
    </source>
</evidence>
<protein>
    <submittedName>
        <fullName evidence="2">Uncharacterized protein</fullName>
    </submittedName>
</protein>
<evidence type="ECO:0000256" key="1">
    <source>
        <dbReference type="SAM" id="Phobius"/>
    </source>
</evidence>
<organism evidence="2 3">
    <name type="scientific">Halocaridina rubra</name>
    <name type="common">Hawaiian red shrimp</name>
    <dbReference type="NCBI Taxonomy" id="373956"/>
    <lineage>
        <taxon>Eukaryota</taxon>
        <taxon>Metazoa</taxon>
        <taxon>Ecdysozoa</taxon>
        <taxon>Arthropoda</taxon>
        <taxon>Crustacea</taxon>
        <taxon>Multicrustacea</taxon>
        <taxon>Malacostraca</taxon>
        <taxon>Eumalacostraca</taxon>
        <taxon>Eucarida</taxon>
        <taxon>Decapoda</taxon>
        <taxon>Pleocyemata</taxon>
        <taxon>Caridea</taxon>
        <taxon>Atyoidea</taxon>
        <taxon>Atyidae</taxon>
        <taxon>Halocaridina</taxon>
    </lineage>
</organism>
<keyword evidence="1" id="KW-0472">Membrane</keyword>
<keyword evidence="1" id="KW-0812">Transmembrane</keyword>
<keyword evidence="1" id="KW-1133">Transmembrane helix</keyword>
<evidence type="ECO:0000313" key="2">
    <source>
        <dbReference type="EMBL" id="KAK7017011.1"/>
    </source>
</evidence>
<dbReference type="GO" id="GO:0016020">
    <property type="term" value="C:membrane"/>
    <property type="evidence" value="ECO:0007669"/>
    <property type="project" value="InterPro"/>
</dbReference>
<dbReference type="AlphaFoldDB" id="A0AAN8ZT24"/>
<sequence>MPILGSHAPCGPEVGCGNLAFFTAAFLICSSGGWTCTADAATPGLKFALPWIILAISAMHIVTRTFTVEKNCKRRYGTAWDNYTGRVKYRLLPKVF</sequence>
<comment type="caution">
    <text evidence="2">The sequence shown here is derived from an EMBL/GenBank/DDBJ whole genome shotgun (WGS) entry which is preliminary data.</text>
</comment>
<dbReference type="EMBL" id="JAXCGZ010023116">
    <property type="protein sequence ID" value="KAK7017011.1"/>
    <property type="molecule type" value="Genomic_DNA"/>
</dbReference>
<dbReference type="InterPro" id="IPR001171">
    <property type="entry name" value="ERG24_DHCR-like"/>
</dbReference>
<proteinExistence type="predicted"/>
<dbReference type="GO" id="GO:0016126">
    <property type="term" value="P:sterol biosynthetic process"/>
    <property type="evidence" value="ECO:0007669"/>
    <property type="project" value="InterPro"/>
</dbReference>
<gene>
    <name evidence="2" type="ORF">SK128_024783</name>
</gene>